<reference evidence="2 3" key="1">
    <citation type="submission" date="2019-06" db="EMBL/GenBank/DDBJ databases">
        <title>Whole genome shotgun sequence of Streptomyces gardneri NBRC 12865.</title>
        <authorList>
            <person name="Hosoyama A."/>
            <person name="Uohara A."/>
            <person name="Ohji S."/>
            <person name="Ichikawa N."/>
        </authorList>
    </citation>
    <scope>NUCLEOTIDE SEQUENCE [LARGE SCALE GENOMIC DNA]</scope>
    <source>
        <strain evidence="2 3">NBRC 12865</strain>
    </source>
</reference>
<dbReference type="Proteomes" id="UP000315226">
    <property type="component" value="Unassembled WGS sequence"/>
</dbReference>
<feature type="region of interest" description="Disordered" evidence="1">
    <location>
        <begin position="203"/>
        <end position="240"/>
    </location>
</feature>
<gene>
    <name evidence="2" type="ORF">SGA01_29060</name>
</gene>
<feature type="compositionally biased region" description="Basic residues" evidence="1">
    <location>
        <begin position="203"/>
        <end position="216"/>
    </location>
</feature>
<organism evidence="2 3">
    <name type="scientific">Streptomyces gardneri</name>
    <dbReference type="NCBI Taxonomy" id="66892"/>
    <lineage>
        <taxon>Bacteria</taxon>
        <taxon>Bacillati</taxon>
        <taxon>Actinomycetota</taxon>
        <taxon>Actinomycetes</taxon>
        <taxon>Kitasatosporales</taxon>
        <taxon>Streptomycetaceae</taxon>
        <taxon>Streptomyces</taxon>
    </lineage>
</organism>
<comment type="caution">
    <text evidence="2">The sequence shown here is derived from an EMBL/GenBank/DDBJ whole genome shotgun (WGS) entry which is preliminary data.</text>
</comment>
<dbReference type="AlphaFoldDB" id="A0A4Y3RHM0"/>
<evidence type="ECO:0000313" key="2">
    <source>
        <dbReference type="EMBL" id="GEB57301.1"/>
    </source>
</evidence>
<protein>
    <submittedName>
        <fullName evidence="2">Uncharacterized protein</fullName>
    </submittedName>
</protein>
<evidence type="ECO:0000256" key="1">
    <source>
        <dbReference type="SAM" id="MobiDB-lite"/>
    </source>
</evidence>
<feature type="compositionally biased region" description="Polar residues" evidence="1">
    <location>
        <begin position="163"/>
        <end position="187"/>
    </location>
</feature>
<accession>A0A4Y3RHM0</accession>
<keyword evidence="3" id="KW-1185">Reference proteome</keyword>
<proteinExistence type="predicted"/>
<sequence length="240" mass="25561">MEGCLQSSAAPATCPTSTARPAAPLHGFGILADTLNELPPALGFGVVNPIREHCFVPAVSVISLRDPATHDDLYTPISQKPPEDAEGTVPVSLESETGQLVVNQLSFGPAGTTDLPRPGVYDGHAAWSGREATAAYYNTCTQRGAEEQWDDQQIGAAWRSAPRLSSTPSTSGSYGNPNQRASGTNSCAHQSIKRLLQFPLHFRGRVRTRDRRRGRSRSTLTTSSPGHPDPVPVQGSLIPA</sequence>
<name>A0A4Y3RHM0_9ACTN</name>
<feature type="region of interest" description="Disordered" evidence="1">
    <location>
        <begin position="159"/>
        <end position="187"/>
    </location>
</feature>
<evidence type="ECO:0000313" key="3">
    <source>
        <dbReference type="Proteomes" id="UP000315226"/>
    </source>
</evidence>
<dbReference type="EMBL" id="BJMN01000016">
    <property type="protein sequence ID" value="GEB57301.1"/>
    <property type="molecule type" value="Genomic_DNA"/>
</dbReference>